<feature type="domain" description="PAS" evidence="12">
    <location>
        <begin position="41"/>
        <end position="77"/>
    </location>
</feature>
<dbReference type="InterPro" id="IPR036890">
    <property type="entry name" value="HATPase_C_sf"/>
</dbReference>
<keyword evidence="9" id="KW-0418">Kinase</keyword>
<dbReference type="SMART" id="SM00911">
    <property type="entry name" value="HWE_HK"/>
    <property type="match status" value="1"/>
</dbReference>
<dbReference type="GO" id="GO:0004673">
    <property type="term" value="F:protein histidine kinase activity"/>
    <property type="evidence" value="ECO:0007669"/>
    <property type="project" value="UniProtKB-EC"/>
</dbReference>
<dbReference type="Gene3D" id="3.30.450.20">
    <property type="entry name" value="PAS domain"/>
    <property type="match status" value="1"/>
</dbReference>
<keyword evidence="10" id="KW-0067">ATP-binding</keyword>
<keyword evidence="11" id="KW-0843">Virulence</keyword>
<dbReference type="NCBIfam" id="TIGR00229">
    <property type="entry name" value="sensory_box"/>
    <property type="match status" value="1"/>
</dbReference>
<evidence type="ECO:0000256" key="4">
    <source>
        <dbReference type="ARBA" id="ARBA00022630"/>
    </source>
</evidence>
<dbReference type="Pfam" id="PF00989">
    <property type="entry name" value="PAS"/>
    <property type="match status" value="1"/>
</dbReference>
<evidence type="ECO:0000256" key="2">
    <source>
        <dbReference type="ARBA" id="ARBA00012438"/>
    </source>
</evidence>
<sequence length="367" mass="40506">MPTQSPDKMATELLHLHDELAANNSNTDARKKKKAQHALNRLNFLEAVMETVPVGVVMADADGQIVYGNSHVEKMVGHKVILSDDVTSYGEWISYHADGRRVESHEYPLARVIEGNQDHAEIDVHYQRGDGTRFWLRIIGEPVLNGDGERIGATVALIDIDEERRLREAQNILIAELNHRVKNAFSVVKSIVSQSLRKMSIHRNIRETIDQRLNAYATAHSKLVGTTWDRAGIEEVANDVLEPIGGGRIKTSGPATELPSRQALSLSMAFYELATNAVKYGALSVPDGIVKLTWEQHDTPEGSTLELHWVESGGPAAEKPSETGFGSFITGRALEAETGGKIDTIFGSGGYEWHLTMLQQMEEQAPQ</sequence>
<dbReference type="EC" id="2.7.13.3" evidence="2"/>
<protein>
    <recommendedName>
        <fullName evidence="2">histidine kinase</fullName>
        <ecNumber evidence="2">2.7.13.3</ecNumber>
    </recommendedName>
</protein>
<keyword evidence="5" id="KW-0288">FMN</keyword>
<dbReference type="PROSITE" id="PS50112">
    <property type="entry name" value="PAS"/>
    <property type="match status" value="1"/>
</dbReference>
<evidence type="ECO:0000256" key="6">
    <source>
        <dbReference type="ARBA" id="ARBA00022679"/>
    </source>
</evidence>
<reference evidence="14" key="1">
    <citation type="journal article" date="2015" name="Nature">
        <title>Complex archaea that bridge the gap between prokaryotes and eukaryotes.</title>
        <authorList>
            <person name="Spang A."/>
            <person name="Saw J.H."/>
            <person name="Jorgensen S.L."/>
            <person name="Zaremba-Niedzwiedzka K."/>
            <person name="Martijn J."/>
            <person name="Lind A.E."/>
            <person name="van Eijk R."/>
            <person name="Schleper C."/>
            <person name="Guy L."/>
            <person name="Ettema T.J."/>
        </authorList>
    </citation>
    <scope>NUCLEOTIDE SEQUENCE</scope>
</reference>
<evidence type="ECO:0000256" key="7">
    <source>
        <dbReference type="ARBA" id="ARBA00022737"/>
    </source>
</evidence>
<name>A0A0F9U7I9_9ZZZZ</name>
<dbReference type="Gene3D" id="3.30.565.10">
    <property type="entry name" value="Histidine kinase-like ATPase, C-terminal domain"/>
    <property type="match status" value="1"/>
</dbReference>
<evidence type="ECO:0000256" key="8">
    <source>
        <dbReference type="ARBA" id="ARBA00022741"/>
    </source>
</evidence>
<keyword evidence="4" id="KW-0285">Flavoprotein</keyword>
<evidence type="ECO:0000259" key="13">
    <source>
        <dbReference type="PROSITE" id="PS50113"/>
    </source>
</evidence>
<evidence type="ECO:0000313" key="14">
    <source>
        <dbReference type="EMBL" id="KKN83262.1"/>
    </source>
</evidence>
<keyword evidence="7" id="KW-0677">Repeat</keyword>
<evidence type="ECO:0000256" key="1">
    <source>
        <dbReference type="ARBA" id="ARBA00000085"/>
    </source>
</evidence>
<dbReference type="SUPFAM" id="SSF55785">
    <property type="entry name" value="PYP-like sensor domain (PAS domain)"/>
    <property type="match status" value="1"/>
</dbReference>
<keyword evidence="6" id="KW-0808">Transferase</keyword>
<feature type="domain" description="PAC" evidence="13">
    <location>
        <begin position="120"/>
        <end position="172"/>
    </location>
</feature>
<organism evidence="14">
    <name type="scientific">marine sediment metagenome</name>
    <dbReference type="NCBI Taxonomy" id="412755"/>
    <lineage>
        <taxon>unclassified sequences</taxon>
        <taxon>metagenomes</taxon>
        <taxon>ecological metagenomes</taxon>
    </lineage>
</organism>
<accession>A0A0F9U7I9</accession>
<keyword evidence="8" id="KW-0547">Nucleotide-binding</keyword>
<evidence type="ECO:0000256" key="10">
    <source>
        <dbReference type="ARBA" id="ARBA00022840"/>
    </source>
</evidence>
<comment type="catalytic activity">
    <reaction evidence="1">
        <text>ATP + protein L-histidine = ADP + protein N-phospho-L-histidine.</text>
        <dbReference type="EC" id="2.7.13.3"/>
    </reaction>
</comment>
<dbReference type="InterPro" id="IPR000014">
    <property type="entry name" value="PAS"/>
</dbReference>
<dbReference type="InterPro" id="IPR013767">
    <property type="entry name" value="PAS_fold"/>
</dbReference>
<gene>
    <name evidence="14" type="ORF">LCGC14_0301350</name>
</gene>
<evidence type="ECO:0000256" key="3">
    <source>
        <dbReference type="ARBA" id="ARBA00022553"/>
    </source>
</evidence>
<dbReference type="Pfam" id="PF07536">
    <property type="entry name" value="HWE_HK"/>
    <property type="match status" value="1"/>
</dbReference>
<comment type="caution">
    <text evidence="14">The sequence shown here is derived from an EMBL/GenBank/DDBJ whole genome shotgun (WGS) entry which is preliminary data.</text>
</comment>
<dbReference type="EMBL" id="LAZR01000188">
    <property type="protein sequence ID" value="KKN83262.1"/>
    <property type="molecule type" value="Genomic_DNA"/>
</dbReference>
<dbReference type="GO" id="GO:0005524">
    <property type="term" value="F:ATP binding"/>
    <property type="evidence" value="ECO:0007669"/>
    <property type="project" value="UniProtKB-KW"/>
</dbReference>
<evidence type="ECO:0000256" key="5">
    <source>
        <dbReference type="ARBA" id="ARBA00022643"/>
    </source>
</evidence>
<dbReference type="PANTHER" id="PTHR41523">
    <property type="entry name" value="TWO-COMPONENT SYSTEM SENSOR PROTEIN"/>
    <property type="match status" value="1"/>
</dbReference>
<dbReference type="CDD" id="cd00130">
    <property type="entry name" value="PAS"/>
    <property type="match status" value="1"/>
</dbReference>
<dbReference type="InterPro" id="IPR035965">
    <property type="entry name" value="PAS-like_dom_sf"/>
</dbReference>
<keyword evidence="3" id="KW-0597">Phosphoprotein</keyword>
<evidence type="ECO:0000256" key="11">
    <source>
        <dbReference type="ARBA" id="ARBA00023026"/>
    </source>
</evidence>
<dbReference type="PANTHER" id="PTHR41523:SF8">
    <property type="entry name" value="ETHYLENE RESPONSE SENSOR PROTEIN"/>
    <property type="match status" value="1"/>
</dbReference>
<proteinExistence type="predicted"/>
<evidence type="ECO:0000259" key="12">
    <source>
        <dbReference type="PROSITE" id="PS50112"/>
    </source>
</evidence>
<dbReference type="InterPro" id="IPR000700">
    <property type="entry name" value="PAS-assoc_C"/>
</dbReference>
<dbReference type="AlphaFoldDB" id="A0A0F9U7I9"/>
<dbReference type="GO" id="GO:0006355">
    <property type="term" value="P:regulation of DNA-templated transcription"/>
    <property type="evidence" value="ECO:0007669"/>
    <property type="project" value="InterPro"/>
</dbReference>
<evidence type="ECO:0000256" key="9">
    <source>
        <dbReference type="ARBA" id="ARBA00022777"/>
    </source>
</evidence>
<dbReference type="PROSITE" id="PS50113">
    <property type="entry name" value="PAC"/>
    <property type="match status" value="1"/>
</dbReference>
<dbReference type="InterPro" id="IPR011102">
    <property type="entry name" value="Sig_transdc_His_kinase_HWE"/>
</dbReference>